<dbReference type="PANTHER" id="PTHR46148:SF60">
    <property type="entry name" value="CHROMO DOMAIN-CONTAINING PROTEIN"/>
    <property type="match status" value="1"/>
</dbReference>
<evidence type="ECO:0000313" key="2">
    <source>
        <dbReference type="EMBL" id="WMV29535.1"/>
    </source>
</evidence>
<name>A0AAF0QYR0_SOLVR</name>
<organism evidence="2 3">
    <name type="scientific">Solanum verrucosum</name>
    <dbReference type="NCBI Taxonomy" id="315347"/>
    <lineage>
        <taxon>Eukaryota</taxon>
        <taxon>Viridiplantae</taxon>
        <taxon>Streptophyta</taxon>
        <taxon>Embryophyta</taxon>
        <taxon>Tracheophyta</taxon>
        <taxon>Spermatophyta</taxon>
        <taxon>Magnoliopsida</taxon>
        <taxon>eudicotyledons</taxon>
        <taxon>Gunneridae</taxon>
        <taxon>Pentapetalae</taxon>
        <taxon>asterids</taxon>
        <taxon>lamiids</taxon>
        <taxon>Solanales</taxon>
        <taxon>Solanaceae</taxon>
        <taxon>Solanoideae</taxon>
        <taxon>Solaneae</taxon>
        <taxon>Solanum</taxon>
    </lineage>
</organism>
<dbReference type="Proteomes" id="UP001234989">
    <property type="component" value="Chromosome 5"/>
</dbReference>
<proteinExistence type="predicted"/>
<evidence type="ECO:0000259" key="1">
    <source>
        <dbReference type="Pfam" id="PF24626"/>
    </source>
</evidence>
<feature type="domain" description="Tf2-1-like SH3-like" evidence="1">
    <location>
        <begin position="5"/>
        <end position="56"/>
    </location>
</feature>
<dbReference type="EMBL" id="CP133616">
    <property type="protein sequence ID" value="WMV29535.1"/>
    <property type="molecule type" value="Genomic_DNA"/>
</dbReference>
<accession>A0AAF0QYR0</accession>
<reference evidence="2" key="1">
    <citation type="submission" date="2023-08" db="EMBL/GenBank/DDBJ databases">
        <title>A de novo genome assembly of Solanum verrucosum Schlechtendal, a Mexican diploid species geographically isolated from the other diploid A-genome species in potato relatives.</title>
        <authorList>
            <person name="Hosaka K."/>
        </authorList>
    </citation>
    <scope>NUCLEOTIDE SEQUENCE</scope>
    <source>
        <tissue evidence="2">Young leaves</tissue>
    </source>
</reference>
<protein>
    <recommendedName>
        <fullName evidence="1">Tf2-1-like SH3-like domain-containing protein</fullName>
    </recommendedName>
</protein>
<dbReference type="PANTHER" id="PTHR46148">
    <property type="entry name" value="CHROMO DOMAIN-CONTAINING PROTEIN"/>
    <property type="match status" value="1"/>
</dbReference>
<dbReference type="Pfam" id="PF24626">
    <property type="entry name" value="SH3_Tf2-1"/>
    <property type="match status" value="1"/>
</dbReference>
<dbReference type="InterPro" id="IPR056924">
    <property type="entry name" value="SH3_Tf2-1"/>
</dbReference>
<keyword evidence="3" id="KW-1185">Reference proteome</keyword>
<sequence>MKGEMTSRRKGNLSPRYIGPSEILWRVGEVAYEIFLPQVFFDINSDFHVSMLHRYVHDESHVLQYDAIDIEDHLTFVKELVSTPSIDVQWLSPRATIVVKVYWRHYLVEEPLSEAEHDMRE</sequence>
<dbReference type="AlphaFoldDB" id="A0AAF0QYR0"/>
<gene>
    <name evidence="2" type="ORF">MTR67_022920</name>
</gene>
<evidence type="ECO:0000313" key="3">
    <source>
        <dbReference type="Proteomes" id="UP001234989"/>
    </source>
</evidence>